<name>F2UPX2_SALR5</name>
<evidence type="ECO:0000256" key="4">
    <source>
        <dbReference type="PIRSR" id="PIRSR637359-2"/>
    </source>
</evidence>
<evidence type="ECO:0000313" key="8">
    <source>
        <dbReference type="EMBL" id="EGD79802.1"/>
    </source>
</evidence>
<feature type="chain" id="PRO_5003287920" description="Sulfotransferase domain-containing protein" evidence="6">
    <location>
        <begin position="26"/>
        <end position="421"/>
    </location>
</feature>
<feature type="active site" description="For sulfotransferase activity" evidence="3">
    <location>
        <position position="65"/>
    </location>
</feature>
<organism evidence="9">
    <name type="scientific">Salpingoeca rosetta (strain ATCC 50818 / BSB-021)</name>
    <dbReference type="NCBI Taxonomy" id="946362"/>
    <lineage>
        <taxon>Eukaryota</taxon>
        <taxon>Choanoflagellata</taxon>
        <taxon>Craspedida</taxon>
        <taxon>Salpingoecidae</taxon>
        <taxon>Salpingoeca</taxon>
    </lineage>
</organism>
<dbReference type="GO" id="GO:0008146">
    <property type="term" value="F:sulfotransferase activity"/>
    <property type="evidence" value="ECO:0007669"/>
    <property type="project" value="InterPro"/>
</dbReference>
<feature type="compositionally biased region" description="Acidic residues" evidence="5">
    <location>
        <begin position="397"/>
        <end position="421"/>
    </location>
</feature>
<evidence type="ECO:0000259" key="7">
    <source>
        <dbReference type="Pfam" id="PF00685"/>
    </source>
</evidence>
<dbReference type="AlphaFoldDB" id="F2UPX2"/>
<gene>
    <name evidence="8" type="ORF">PTSG_10785</name>
</gene>
<proteinExistence type="predicted"/>
<dbReference type="InterPro" id="IPR027417">
    <property type="entry name" value="P-loop_NTPase"/>
</dbReference>
<evidence type="ECO:0000256" key="3">
    <source>
        <dbReference type="PIRSR" id="PIRSR637359-1"/>
    </source>
</evidence>
<evidence type="ECO:0000256" key="1">
    <source>
        <dbReference type="ARBA" id="ARBA00022679"/>
    </source>
</evidence>
<protein>
    <recommendedName>
        <fullName evidence="7">Sulfotransferase domain-containing protein</fullName>
    </recommendedName>
</protein>
<keyword evidence="2" id="KW-0325">Glycoprotein</keyword>
<feature type="binding site" evidence="4">
    <location>
        <position position="167"/>
    </location>
    <ligand>
        <name>3'-phosphoadenylyl sulfate</name>
        <dbReference type="ChEBI" id="CHEBI:58339"/>
    </ligand>
</feature>
<sequence length="421" mass="47695">MMAGGCGVTMAVAAAVVALLLCVGADEVLAGSKVKANVAYCNKHPSECSHPEDQSGFVIGIGVQKSGTSSLAGFLNKLDGVVKMRKEMHFFDRNYVLLKDEIEADREQGLKKALQVYHDRWGPQPFADGWLPMEITPVYMYDRRVAYRMMEVLRPKKDGVRLIAVLRNPVPRAYSGFFQLDEKVDPKDFHDLVAAEVDVIRKCYIDGLMFVNEQHCHPAEYQYEALRKCVEENVADGRPWYERFIIPLNNNASKTTNDNGYSYWLHEGILLRGMYADQLKNFLCAGWKPEQIFITTTTHMHTEPLDMTQRLAKFIGPPAKLAGKFKQRLKAGDTIHRGSKTAGHPPMEERTQRLLTEFYEEYNEALVHLLRQHNFACDVAEVERELGLLVRTRAERESDDDDDGGDDDDNAADDDDDVTNK</sequence>
<dbReference type="EMBL" id="GL832988">
    <property type="protein sequence ID" value="EGD79802.1"/>
    <property type="molecule type" value="Genomic_DNA"/>
</dbReference>
<dbReference type="OrthoDB" id="411451at2759"/>
<reference evidence="8" key="1">
    <citation type="submission" date="2009-08" db="EMBL/GenBank/DDBJ databases">
        <title>Annotation of Salpingoeca rosetta.</title>
        <authorList>
            <consortium name="The Broad Institute Genome Sequencing Platform"/>
            <person name="Russ C."/>
            <person name="Cuomo C."/>
            <person name="Burger G."/>
            <person name="Gray M.W."/>
            <person name="Holland P.W.H."/>
            <person name="King N."/>
            <person name="Lang F.B.F."/>
            <person name="Roger A.J."/>
            <person name="Ruiz-Trillo I."/>
            <person name="Young S.K."/>
            <person name="Zeng Q."/>
            <person name="Gargeya S."/>
            <person name="Alvarado L."/>
            <person name="Berlin A."/>
            <person name="Chapman S.B."/>
            <person name="Chen Z."/>
            <person name="Freedman E."/>
            <person name="Gellesch M."/>
            <person name="Goldberg J."/>
            <person name="Griggs A."/>
            <person name="Gujja S."/>
            <person name="Heilman E."/>
            <person name="Heiman D."/>
            <person name="Howarth C."/>
            <person name="Mehta T."/>
            <person name="Neiman D."/>
            <person name="Pearson M."/>
            <person name="Roberts A."/>
            <person name="Saif S."/>
            <person name="Shea T."/>
            <person name="Shenoy N."/>
            <person name="Sisk P."/>
            <person name="Stolte C."/>
            <person name="Sykes S."/>
            <person name="White J."/>
            <person name="Yandava C."/>
            <person name="Haas B."/>
            <person name="Nusbaum C."/>
            <person name="Birren B."/>
        </authorList>
    </citation>
    <scope>NUCLEOTIDE SEQUENCE [LARGE SCALE GENOMIC DNA]</scope>
    <source>
        <strain evidence="8">ATCC 50818</strain>
    </source>
</reference>
<dbReference type="InterPro" id="IPR037359">
    <property type="entry name" value="NST/OST"/>
</dbReference>
<dbReference type="PANTHER" id="PTHR10605:SF56">
    <property type="entry name" value="BIFUNCTIONAL HEPARAN SULFATE N-DEACETYLASE_N-SULFOTRANSFERASE"/>
    <property type="match status" value="1"/>
</dbReference>
<evidence type="ECO:0000256" key="6">
    <source>
        <dbReference type="SAM" id="SignalP"/>
    </source>
</evidence>
<dbReference type="PANTHER" id="PTHR10605">
    <property type="entry name" value="HEPARAN SULFATE SULFOTRANSFERASE"/>
    <property type="match status" value="1"/>
</dbReference>
<dbReference type="GeneID" id="16069290"/>
<keyword evidence="6" id="KW-0732">Signal</keyword>
<feature type="signal peptide" evidence="6">
    <location>
        <begin position="1"/>
        <end position="25"/>
    </location>
</feature>
<keyword evidence="9" id="KW-1185">Reference proteome</keyword>
<evidence type="ECO:0000256" key="2">
    <source>
        <dbReference type="ARBA" id="ARBA00023180"/>
    </source>
</evidence>
<dbReference type="Gene3D" id="3.40.50.300">
    <property type="entry name" value="P-loop containing nucleotide triphosphate hydrolases"/>
    <property type="match status" value="1"/>
</dbReference>
<dbReference type="InParanoid" id="F2UPX2"/>
<dbReference type="RefSeq" id="XP_004988751.1">
    <property type="nucleotide sequence ID" value="XM_004988694.1"/>
</dbReference>
<feature type="region of interest" description="Disordered" evidence="5">
    <location>
        <begin position="391"/>
        <end position="421"/>
    </location>
</feature>
<evidence type="ECO:0000256" key="5">
    <source>
        <dbReference type="SAM" id="MobiDB-lite"/>
    </source>
</evidence>
<dbReference type="Pfam" id="PF00685">
    <property type="entry name" value="Sulfotransfer_1"/>
    <property type="match status" value="1"/>
</dbReference>
<dbReference type="Proteomes" id="UP000007799">
    <property type="component" value="Unassembled WGS sequence"/>
</dbReference>
<dbReference type="SUPFAM" id="SSF52540">
    <property type="entry name" value="P-loop containing nucleoside triphosphate hydrolases"/>
    <property type="match status" value="1"/>
</dbReference>
<feature type="domain" description="Sulfotransferase" evidence="7">
    <location>
        <begin position="61"/>
        <end position="320"/>
    </location>
</feature>
<accession>F2UPX2</accession>
<keyword evidence="1" id="KW-0808">Transferase</keyword>
<dbReference type="InterPro" id="IPR000863">
    <property type="entry name" value="Sulfotransferase_dom"/>
</dbReference>
<dbReference type="KEGG" id="sre:PTSG_10785"/>
<feature type="binding site" evidence="4">
    <location>
        <position position="175"/>
    </location>
    <ligand>
        <name>3'-phosphoadenylyl sulfate</name>
        <dbReference type="ChEBI" id="CHEBI:58339"/>
    </ligand>
</feature>
<evidence type="ECO:0000313" key="9">
    <source>
        <dbReference type="Proteomes" id="UP000007799"/>
    </source>
</evidence>